<evidence type="ECO:0000256" key="9">
    <source>
        <dbReference type="PIRNR" id="PIRNR002869"/>
    </source>
</evidence>
<feature type="transmembrane region" description="Helical" evidence="8">
    <location>
        <begin position="340"/>
        <end position="361"/>
    </location>
</feature>
<evidence type="ECO:0000256" key="5">
    <source>
        <dbReference type="ARBA" id="ARBA00022984"/>
    </source>
</evidence>
<dbReference type="GO" id="GO:0009252">
    <property type="term" value="P:peptidoglycan biosynthetic process"/>
    <property type="evidence" value="ECO:0007669"/>
    <property type="project" value="UniProtKB-UniRule"/>
</dbReference>
<evidence type="ECO:0000313" key="10">
    <source>
        <dbReference type="EMBL" id="RXE59404.1"/>
    </source>
</evidence>
<feature type="transmembrane region" description="Helical" evidence="8">
    <location>
        <begin position="265"/>
        <end position="285"/>
    </location>
</feature>
<evidence type="ECO:0000313" key="11">
    <source>
        <dbReference type="Proteomes" id="UP000289166"/>
    </source>
</evidence>
<feature type="transmembrane region" description="Helical" evidence="8">
    <location>
        <begin position="122"/>
        <end position="141"/>
    </location>
</feature>
<comment type="function">
    <text evidence="8 9">Involved in peptidoglycan biosynthesis. Transports lipid-linked peptidoglycan precursors from the inner to the outer leaflet of the cytoplasmic membrane.</text>
</comment>
<keyword evidence="2 8" id="KW-1003">Cell membrane</keyword>
<dbReference type="PIRSF" id="PIRSF002869">
    <property type="entry name" value="MviN"/>
    <property type="match status" value="1"/>
</dbReference>
<keyword evidence="11" id="KW-1185">Reference proteome</keyword>
<feature type="transmembrane region" description="Helical" evidence="8">
    <location>
        <begin position="39"/>
        <end position="63"/>
    </location>
</feature>
<dbReference type="PANTHER" id="PTHR47019">
    <property type="entry name" value="LIPID II FLIPPASE MURJ"/>
    <property type="match status" value="1"/>
</dbReference>
<comment type="pathway">
    <text evidence="8">Cell wall biogenesis; peptidoglycan biosynthesis.</text>
</comment>
<dbReference type="HAMAP" id="MF_02078">
    <property type="entry name" value="MurJ_MviN"/>
    <property type="match status" value="1"/>
</dbReference>
<dbReference type="PANTHER" id="PTHR47019:SF1">
    <property type="entry name" value="LIPID II FLIPPASE MURJ"/>
    <property type="match status" value="1"/>
</dbReference>
<evidence type="ECO:0000256" key="6">
    <source>
        <dbReference type="ARBA" id="ARBA00022989"/>
    </source>
</evidence>
<feature type="transmembrane region" description="Helical" evidence="8">
    <location>
        <begin position="439"/>
        <end position="457"/>
    </location>
</feature>
<feature type="transmembrane region" description="Helical" evidence="8">
    <location>
        <begin position="153"/>
        <end position="172"/>
    </location>
</feature>
<dbReference type="PRINTS" id="PR01806">
    <property type="entry name" value="VIRFACTRMVIN"/>
</dbReference>
<sequence length="510" mass="55992">MKKAAIVLVVITIMSKFLGFFREITLSYFYGVSNESDAYIIALTIPSIIFAFVGAGLATTFIPMYNSVLSEDGIKAANAFTSRVANIIICISTAIILLIFIFTDEIVKLFAYGFDNETLNLAVQFTRITALGIYFIGLGYVFKSLLQIKNNFIMPAIVGFPYNLVVIISIFASSNSSLMILPLGTFIATSLETIVLFPSIMKSGYRHRLDFKIDNNIKNMFFLSIPVILGTSVNQINKLVDRTLASQISVGGISALNYATRLNNFVQGVFVVSVVAVMYPAISKLAAENNIKELKKVLSEAIIGVTLLLVPATIGAMFFSKEIVVLLFGRGAFDKTAIDMTSLALFYYSIGMLAFGIRDVLAKVFYSIKDTKTPMVNAGIGMVLNIILNIVLSQYLGIGGLALATSIVGIFITILMFITLRKKIGPLGIKSMSIKFLKILIASLLMGFAAYISYRYISNLLSPNISIIISITGGALLYFVIIYFMKIEDVEVLVQQFKRKLISKKKINSP</sequence>
<evidence type="ECO:0000256" key="3">
    <source>
        <dbReference type="ARBA" id="ARBA00022692"/>
    </source>
</evidence>
<dbReference type="OrthoDB" id="9804143at2"/>
<feature type="transmembrane region" description="Helical" evidence="8">
    <location>
        <begin position="373"/>
        <end position="392"/>
    </location>
</feature>
<keyword evidence="4 8" id="KW-0133">Cell shape</keyword>
<dbReference type="RefSeq" id="WP_069195678.1">
    <property type="nucleotide sequence ID" value="NZ_RLII01000006.1"/>
</dbReference>
<organism evidence="10 11">
    <name type="scientific">Acetivibrio mesophilus</name>
    <dbReference type="NCBI Taxonomy" id="2487273"/>
    <lineage>
        <taxon>Bacteria</taxon>
        <taxon>Bacillati</taxon>
        <taxon>Bacillota</taxon>
        <taxon>Clostridia</taxon>
        <taxon>Eubacteriales</taxon>
        <taxon>Oscillospiraceae</taxon>
        <taxon>Acetivibrio</taxon>
    </lineage>
</organism>
<feature type="transmembrane region" description="Helical" evidence="8">
    <location>
        <begin position="297"/>
        <end position="320"/>
    </location>
</feature>
<comment type="similarity">
    <text evidence="8 9">Belongs to the MurJ/MviN family.</text>
</comment>
<comment type="caution">
    <text evidence="10">The sequence shown here is derived from an EMBL/GenBank/DDBJ whole genome shotgun (WGS) entry which is preliminary data.</text>
</comment>
<gene>
    <name evidence="8 10" type="primary">murJ</name>
    <name evidence="10" type="ORF">EFD62_07005</name>
</gene>
<feature type="transmembrane region" description="Helical" evidence="8">
    <location>
        <begin position="463"/>
        <end position="485"/>
    </location>
</feature>
<dbReference type="Pfam" id="PF03023">
    <property type="entry name" value="MurJ"/>
    <property type="match status" value="1"/>
</dbReference>
<protein>
    <recommendedName>
        <fullName evidence="8">Probable lipid II flippase MurJ</fullName>
    </recommendedName>
</protein>
<dbReference type="InterPro" id="IPR051050">
    <property type="entry name" value="Lipid_II_flippase_MurJ/MviN"/>
</dbReference>
<evidence type="ECO:0000256" key="1">
    <source>
        <dbReference type="ARBA" id="ARBA00004651"/>
    </source>
</evidence>
<dbReference type="GO" id="GO:0005886">
    <property type="term" value="C:plasma membrane"/>
    <property type="evidence" value="ECO:0007669"/>
    <property type="project" value="UniProtKB-SubCell"/>
</dbReference>
<keyword evidence="6 8" id="KW-1133">Transmembrane helix</keyword>
<dbReference type="NCBIfam" id="TIGR01695">
    <property type="entry name" value="murJ_mviN"/>
    <property type="match status" value="1"/>
</dbReference>
<evidence type="ECO:0000256" key="7">
    <source>
        <dbReference type="ARBA" id="ARBA00023136"/>
    </source>
</evidence>
<dbReference type="CDD" id="cd13123">
    <property type="entry name" value="MATE_MurJ_like"/>
    <property type="match status" value="1"/>
</dbReference>
<dbReference type="GO" id="GO:0015648">
    <property type="term" value="F:lipid-linked peptidoglycan transporter activity"/>
    <property type="evidence" value="ECO:0007669"/>
    <property type="project" value="UniProtKB-UniRule"/>
</dbReference>
<keyword evidence="7 8" id="KW-0472">Membrane</keyword>
<evidence type="ECO:0000256" key="2">
    <source>
        <dbReference type="ARBA" id="ARBA00022475"/>
    </source>
</evidence>
<accession>A0A4Q0I509</accession>
<feature type="transmembrane region" description="Helical" evidence="8">
    <location>
        <begin position="398"/>
        <end position="418"/>
    </location>
</feature>
<feature type="transmembrane region" description="Helical" evidence="8">
    <location>
        <begin position="178"/>
        <end position="198"/>
    </location>
</feature>
<feature type="transmembrane region" description="Helical" evidence="8">
    <location>
        <begin position="84"/>
        <end position="102"/>
    </location>
</feature>
<keyword evidence="5 8" id="KW-0573">Peptidoglycan synthesis</keyword>
<dbReference type="GO" id="GO:0071555">
    <property type="term" value="P:cell wall organization"/>
    <property type="evidence" value="ECO:0007669"/>
    <property type="project" value="UniProtKB-UniRule"/>
</dbReference>
<dbReference type="UniPathway" id="UPA00219"/>
<name>A0A4Q0I509_9FIRM</name>
<dbReference type="EMBL" id="RLII01000006">
    <property type="protein sequence ID" value="RXE59404.1"/>
    <property type="molecule type" value="Genomic_DNA"/>
</dbReference>
<evidence type="ECO:0000256" key="4">
    <source>
        <dbReference type="ARBA" id="ARBA00022960"/>
    </source>
</evidence>
<keyword evidence="8 9" id="KW-0961">Cell wall biogenesis/degradation</keyword>
<reference evidence="11" key="1">
    <citation type="submission" date="2018-11" db="EMBL/GenBank/DDBJ databases">
        <title>Genome sequencing of a novel mesophilic and cellulolytic organism within the genus Hungateiclostridium.</title>
        <authorList>
            <person name="Rettenmaier R."/>
            <person name="Liebl W."/>
            <person name="Zverlov V."/>
        </authorList>
    </citation>
    <scope>NUCLEOTIDE SEQUENCE [LARGE SCALE GENOMIC DNA]</scope>
    <source>
        <strain evidence="11">N2K1</strain>
    </source>
</reference>
<keyword evidence="3 8" id="KW-0812">Transmembrane</keyword>
<dbReference type="Proteomes" id="UP000289166">
    <property type="component" value="Unassembled WGS sequence"/>
</dbReference>
<comment type="subcellular location">
    <subcellularLocation>
        <location evidence="1 8">Cell membrane</location>
        <topology evidence="1 8">Multi-pass membrane protein</topology>
    </subcellularLocation>
</comment>
<keyword evidence="8 9" id="KW-0813">Transport</keyword>
<dbReference type="GO" id="GO:0008360">
    <property type="term" value="P:regulation of cell shape"/>
    <property type="evidence" value="ECO:0007669"/>
    <property type="project" value="UniProtKB-UniRule"/>
</dbReference>
<dbReference type="InterPro" id="IPR004268">
    <property type="entry name" value="MurJ"/>
</dbReference>
<feature type="transmembrane region" description="Helical" evidence="8">
    <location>
        <begin position="219"/>
        <end position="236"/>
    </location>
</feature>
<proteinExistence type="inferred from homology"/>
<dbReference type="GO" id="GO:0034204">
    <property type="term" value="P:lipid translocation"/>
    <property type="evidence" value="ECO:0007669"/>
    <property type="project" value="TreeGrafter"/>
</dbReference>
<dbReference type="AlphaFoldDB" id="A0A4Q0I509"/>
<evidence type="ECO:0000256" key="8">
    <source>
        <dbReference type="HAMAP-Rule" id="MF_02078"/>
    </source>
</evidence>